<dbReference type="InterPro" id="IPR002822">
    <property type="entry name" value="Ni_insertion"/>
</dbReference>
<evidence type="ECO:0000313" key="3">
    <source>
        <dbReference type="Proteomes" id="UP000182321"/>
    </source>
</evidence>
<accession>A0A1H7JRX7</accession>
<keyword evidence="1" id="KW-0533">Nickel</keyword>
<evidence type="ECO:0000256" key="1">
    <source>
        <dbReference type="ARBA" id="ARBA00022596"/>
    </source>
</evidence>
<evidence type="ECO:0000313" key="2">
    <source>
        <dbReference type="EMBL" id="SEK77448.1"/>
    </source>
</evidence>
<dbReference type="PANTHER" id="PTHR36566">
    <property type="entry name" value="NICKEL INSERTION PROTEIN-RELATED"/>
    <property type="match status" value="1"/>
</dbReference>
<dbReference type="AlphaFoldDB" id="A0A1H7JRX7"/>
<dbReference type="Proteomes" id="UP000182321">
    <property type="component" value="Unassembled WGS sequence"/>
</dbReference>
<proteinExistence type="predicted"/>
<evidence type="ECO:0008006" key="4">
    <source>
        <dbReference type="Google" id="ProtNLM"/>
    </source>
</evidence>
<reference evidence="3" key="1">
    <citation type="submission" date="2016-10" db="EMBL/GenBank/DDBJ databases">
        <authorList>
            <person name="Varghese N."/>
        </authorList>
    </citation>
    <scope>NUCLEOTIDE SEQUENCE [LARGE SCALE GENOMIC DNA]</scope>
    <source>
        <strain evidence="3">ACV-9</strain>
    </source>
</reference>
<dbReference type="PANTHER" id="PTHR36566:SF1">
    <property type="entry name" value="PYRIDINIUM-3,5-BISTHIOCARBOXYLIC ACID MONONUCLEOTIDE NICKEL INSERTION PROTEIN"/>
    <property type="match status" value="1"/>
</dbReference>
<keyword evidence="3" id="KW-1185">Reference proteome</keyword>
<organism evidence="2 3">
    <name type="scientific">Pseudobutyrivibrio ruminis</name>
    <dbReference type="NCBI Taxonomy" id="46206"/>
    <lineage>
        <taxon>Bacteria</taxon>
        <taxon>Bacillati</taxon>
        <taxon>Bacillota</taxon>
        <taxon>Clostridia</taxon>
        <taxon>Lachnospirales</taxon>
        <taxon>Lachnospiraceae</taxon>
        <taxon>Pseudobutyrivibrio</taxon>
    </lineage>
</organism>
<sequence length="268" mass="29625">MGRTLYLECNSGISGDMTVGALLDLGADKQYLSEVLSTINAEGFKIAYSRVKRAGLDCMDFDVILDDEHDGHDHDMDYLYGHLHEEHHEHEHHYEHHHEHRGMKEINQIIDSAALTDRAREIAKRIFNVLAEAESKAHGVPVEQVHFHEVGAIDSIVDIISIAVCMDNLDITEVIVPKLYEGQGTVRCQHGILPVPVPAVTNIVSEYKIGLEILDINGELVTPTGAATVAALRTSDTLPKEFVIEKVGMGSGKRDYGLAGFLRAMIIK</sequence>
<protein>
    <recommendedName>
        <fullName evidence="4">TIGR00299 family protein</fullName>
    </recommendedName>
</protein>
<dbReference type="EMBL" id="FNZX01000010">
    <property type="protein sequence ID" value="SEK77448.1"/>
    <property type="molecule type" value="Genomic_DNA"/>
</dbReference>
<gene>
    <name evidence="2" type="ORF">SAMN02910377_01798</name>
</gene>
<name>A0A1H7JRX7_9FIRM</name>
<dbReference type="Pfam" id="PF01969">
    <property type="entry name" value="Ni_insertion"/>
    <property type="match status" value="1"/>
</dbReference>
<dbReference type="RefSeq" id="WP_074791176.1">
    <property type="nucleotide sequence ID" value="NZ_FNZX01000010.1"/>
</dbReference>